<keyword evidence="9" id="KW-0677">Repeat</keyword>
<dbReference type="FunFam" id="3.30.200.20:FF:000226">
    <property type="entry name" value="receptor protein kinase TMK1"/>
    <property type="match status" value="1"/>
</dbReference>
<evidence type="ECO:0000256" key="15">
    <source>
        <dbReference type="ARBA" id="ARBA00023157"/>
    </source>
</evidence>
<comment type="catalytic activity">
    <reaction evidence="18">
        <text>L-threonyl-[protein] + ATP = O-phospho-L-threonyl-[protein] + ADP + H(+)</text>
        <dbReference type="Rhea" id="RHEA:46608"/>
        <dbReference type="Rhea" id="RHEA-COMP:11060"/>
        <dbReference type="Rhea" id="RHEA-COMP:11605"/>
        <dbReference type="ChEBI" id="CHEBI:15378"/>
        <dbReference type="ChEBI" id="CHEBI:30013"/>
        <dbReference type="ChEBI" id="CHEBI:30616"/>
        <dbReference type="ChEBI" id="CHEBI:61977"/>
        <dbReference type="ChEBI" id="CHEBI:456216"/>
        <dbReference type="EC" id="2.7.11.1"/>
    </reaction>
</comment>
<keyword evidence="12 20" id="KW-0067">ATP-binding</keyword>
<dbReference type="CDD" id="cd14066">
    <property type="entry name" value="STKc_IRAK"/>
    <property type="match status" value="1"/>
</dbReference>
<evidence type="ECO:0000256" key="18">
    <source>
        <dbReference type="ARBA" id="ARBA00047899"/>
    </source>
</evidence>
<evidence type="ECO:0000256" key="1">
    <source>
        <dbReference type="ARBA" id="ARBA00004167"/>
    </source>
</evidence>
<dbReference type="InterPro" id="IPR001611">
    <property type="entry name" value="Leu-rich_rpt"/>
</dbReference>
<keyword evidence="8 23" id="KW-0732">Signal</keyword>
<dbReference type="Pfam" id="PF08263">
    <property type="entry name" value="LRRNT_2"/>
    <property type="match status" value="2"/>
</dbReference>
<dbReference type="GO" id="GO:0005524">
    <property type="term" value="F:ATP binding"/>
    <property type="evidence" value="ECO:0007669"/>
    <property type="project" value="UniProtKB-UniRule"/>
</dbReference>
<dbReference type="InterPro" id="IPR052422">
    <property type="entry name" value="Auxin_Ser/Thr_Kinase"/>
</dbReference>
<accession>A0A5B6Z006</accession>
<keyword evidence="7 22" id="KW-0812">Transmembrane</keyword>
<dbReference type="FunFam" id="1.10.510.10:FF:000198">
    <property type="entry name" value="receptor protein kinase TMK1"/>
    <property type="match status" value="1"/>
</dbReference>
<dbReference type="InterPro" id="IPR011009">
    <property type="entry name" value="Kinase-like_dom_sf"/>
</dbReference>
<dbReference type="InterPro" id="IPR013210">
    <property type="entry name" value="LRR_N_plant-typ"/>
</dbReference>
<keyword evidence="11 25" id="KW-0418">Kinase</keyword>
<dbReference type="Pfam" id="PF07714">
    <property type="entry name" value="PK_Tyr_Ser-Thr"/>
    <property type="match status" value="1"/>
</dbReference>
<dbReference type="PROSITE" id="PS00108">
    <property type="entry name" value="PROTEIN_KINASE_ST"/>
    <property type="match status" value="1"/>
</dbReference>
<dbReference type="InterPro" id="IPR001245">
    <property type="entry name" value="Ser-Thr/Tyr_kinase_cat_dom"/>
</dbReference>
<keyword evidence="15" id="KW-1015">Disulfide bond</keyword>
<dbReference type="InterPro" id="IPR003591">
    <property type="entry name" value="Leu-rich_rpt_typical-subtyp"/>
</dbReference>
<evidence type="ECO:0000256" key="9">
    <source>
        <dbReference type="ARBA" id="ARBA00022737"/>
    </source>
</evidence>
<dbReference type="Gene3D" id="3.80.10.10">
    <property type="entry name" value="Ribonuclease Inhibitor"/>
    <property type="match status" value="2"/>
</dbReference>
<evidence type="ECO:0000256" key="12">
    <source>
        <dbReference type="ARBA" id="ARBA00022840"/>
    </source>
</evidence>
<feature type="binding site" evidence="20">
    <location>
        <position position="675"/>
    </location>
    <ligand>
        <name>ATP</name>
        <dbReference type="ChEBI" id="CHEBI:30616"/>
    </ligand>
</feature>
<dbReference type="Gene3D" id="3.30.200.20">
    <property type="entry name" value="Phosphorylase Kinase, domain 1"/>
    <property type="match status" value="1"/>
</dbReference>
<dbReference type="FunFam" id="3.80.10.10:FF:000190">
    <property type="entry name" value="Receptor-like kinase TMK4"/>
    <property type="match status" value="1"/>
</dbReference>
<evidence type="ECO:0000256" key="17">
    <source>
        <dbReference type="ARBA" id="ARBA00023180"/>
    </source>
</evidence>
<keyword evidence="6 25" id="KW-0808">Transferase</keyword>
<feature type="compositionally biased region" description="Low complexity" evidence="21">
    <location>
        <begin position="492"/>
        <end position="532"/>
    </location>
</feature>
<feature type="region of interest" description="Disordered" evidence="21">
    <location>
        <begin position="960"/>
        <end position="993"/>
    </location>
</feature>
<dbReference type="GO" id="GO:0106310">
    <property type="term" value="F:protein serine kinase activity"/>
    <property type="evidence" value="ECO:0007669"/>
    <property type="project" value="RHEA"/>
</dbReference>
<evidence type="ECO:0000256" key="10">
    <source>
        <dbReference type="ARBA" id="ARBA00022741"/>
    </source>
</evidence>
<feature type="region of interest" description="Disordered" evidence="21">
    <location>
        <begin position="601"/>
        <end position="623"/>
    </location>
</feature>
<evidence type="ECO:0000259" key="24">
    <source>
        <dbReference type="PROSITE" id="PS50011"/>
    </source>
</evidence>
<comment type="similarity">
    <text evidence="2">Belongs to the protein kinase superfamily. Ser/Thr protein kinase family.</text>
</comment>
<evidence type="ECO:0000256" key="21">
    <source>
        <dbReference type="SAM" id="MobiDB-lite"/>
    </source>
</evidence>
<protein>
    <recommendedName>
        <fullName evidence="3">non-specific serine/threonine protein kinase</fullName>
        <ecNumber evidence="3">2.7.11.1</ecNumber>
    </recommendedName>
</protein>
<feature type="compositionally biased region" description="Pro residues" evidence="21">
    <location>
        <begin position="458"/>
        <end position="491"/>
    </location>
</feature>
<feature type="domain" description="Protein kinase" evidence="24">
    <location>
        <begin position="647"/>
        <end position="927"/>
    </location>
</feature>
<organism evidence="25">
    <name type="scientific">Davidia involucrata</name>
    <name type="common">Dove tree</name>
    <dbReference type="NCBI Taxonomy" id="16924"/>
    <lineage>
        <taxon>Eukaryota</taxon>
        <taxon>Viridiplantae</taxon>
        <taxon>Streptophyta</taxon>
        <taxon>Embryophyta</taxon>
        <taxon>Tracheophyta</taxon>
        <taxon>Spermatophyta</taxon>
        <taxon>Magnoliopsida</taxon>
        <taxon>eudicotyledons</taxon>
        <taxon>Gunneridae</taxon>
        <taxon>Pentapetalae</taxon>
        <taxon>asterids</taxon>
        <taxon>Cornales</taxon>
        <taxon>Nyssaceae</taxon>
        <taxon>Davidia</taxon>
    </lineage>
</organism>
<evidence type="ECO:0000256" key="7">
    <source>
        <dbReference type="ARBA" id="ARBA00022692"/>
    </source>
</evidence>
<dbReference type="PANTHER" id="PTHR47986">
    <property type="entry name" value="OSJNBA0070M12.3 PROTEIN"/>
    <property type="match status" value="1"/>
</dbReference>
<keyword evidence="5" id="KW-0433">Leucine-rich repeat</keyword>
<name>A0A5B6Z006_DAVIN</name>
<keyword evidence="10 20" id="KW-0547">Nucleotide-binding</keyword>
<evidence type="ECO:0000256" key="4">
    <source>
        <dbReference type="ARBA" id="ARBA00022527"/>
    </source>
</evidence>
<dbReference type="GO" id="GO:0004674">
    <property type="term" value="F:protein serine/threonine kinase activity"/>
    <property type="evidence" value="ECO:0007669"/>
    <property type="project" value="UniProtKB-KW"/>
</dbReference>
<dbReference type="PROSITE" id="PS50011">
    <property type="entry name" value="PROTEIN_KINASE_DOM"/>
    <property type="match status" value="1"/>
</dbReference>
<dbReference type="GO" id="GO:0051707">
    <property type="term" value="P:response to other organism"/>
    <property type="evidence" value="ECO:0007669"/>
    <property type="project" value="UniProtKB-ARBA"/>
</dbReference>
<evidence type="ECO:0000256" key="14">
    <source>
        <dbReference type="ARBA" id="ARBA00023136"/>
    </source>
</evidence>
<feature type="transmembrane region" description="Helical" evidence="22">
    <location>
        <begin position="545"/>
        <end position="567"/>
    </location>
</feature>
<dbReference type="GO" id="GO:0006952">
    <property type="term" value="P:defense response"/>
    <property type="evidence" value="ECO:0007669"/>
    <property type="project" value="UniProtKB-ARBA"/>
</dbReference>
<dbReference type="PANTHER" id="PTHR47986:SF1">
    <property type="entry name" value="OS04G0685900 PROTEIN"/>
    <property type="match status" value="1"/>
</dbReference>
<dbReference type="Pfam" id="PF00560">
    <property type="entry name" value="LRR_1"/>
    <property type="match status" value="4"/>
</dbReference>
<keyword evidence="13 22" id="KW-1133">Transmembrane helix</keyword>
<feature type="chain" id="PRO_5023090755" description="non-specific serine/threonine protein kinase" evidence="23">
    <location>
        <begin position="23"/>
        <end position="993"/>
    </location>
</feature>
<evidence type="ECO:0000256" key="20">
    <source>
        <dbReference type="PROSITE-ProRule" id="PRU10141"/>
    </source>
</evidence>
<dbReference type="InterPro" id="IPR032675">
    <property type="entry name" value="LRR_dom_sf"/>
</dbReference>
<dbReference type="InterPro" id="IPR000719">
    <property type="entry name" value="Prot_kinase_dom"/>
</dbReference>
<dbReference type="EMBL" id="GHES01006722">
    <property type="protein sequence ID" value="MPA37281.1"/>
    <property type="molecule type" value="Transcribed_RNA"/>
</dbReference>
<dbReference type="SUPFAM" id="SSF52058">
    <property type="entry name" value="L domain-like"/>
    <property type="match status" value="1"/>
</dbReference>
<evidence type="ECO:0000256" key="5">
    <source>
        <dbReference type="ARBA" id="ARBA00022614"/>
    </source>
</evidence>
<gene>
    <name evidence="25" type="ORF">Din_006722</name>
</gene>
<keyword evidence="14 22" id="KW-0472">Membrane</keyword>
<evidence type="ECO:0000256" key="22">
    <source>
        <dbReference type="SAM" id="Phobius"/>
    </source>
</evidence>
<evidence type="ECO:0000256" key="19">
    <source>
        <dbReference type="ARBA" id="ARBA00048679"/>
    </source>
</evidence>
<evidence type="ECO:0000256" key="8">
    <source>
        <dbReference type="ARBA" id="ARBA00022729"/>
    </source>
</evidence>
<dbReference type="EC" id="2.7.11.1" evidence="3"/>
<evidence type="ECO:0000256" key="3">
    <source>
        <dbReference type="ARBA" id="ARBA00012513"/>
    </source>
</evidence>
<dbReference type="PROSITE" id="PS00107">
    <property type="entry name" value="PROTEIN_KINASE_ATP"/>
    <property type="match status" value="1"/>
</dbReference>
<feature type="signal peptide" evidence="23">
    <location>
        <begin position="1"/>
        <end position="22"/>
    </location>
</feature>
<dbReference type="InterPro" id="IPR017441">
    <property type="entry name" value="Protein_kinase_ATP_BS"/>
</dbReference>
<dbReference type="FunFam" id="3.80.10.10:FF:000129">
    <property type="entry name" value="Leucine-rich repeat receptor-like kinase"/>
    <property type="match status" value="1"/>
</dbReference>
<evidence type="ECO:0000313" key="25">
    <source>
        <dbReference type="EMBL" id="MPA37281.1"/>
    </source>
</evidence>
<dbReference type="Gene3D" id="1.10.510.10">
    <property type="entry name" value="Transferase(Phosphotransferase) domain 1"/>
    <property type="match status" value="1"/>
</dbReference>
<keyword evidence="17" id="KW-0325">Glycoprotein</keyword>
<evidence type="ECO:0000256" key="23">
    <source>
        <dbReference type="SAM" id="SignalP"/>
    </source>
</evidence>
<feature type="region of interest" description="Disordered" evidence="21">
    <location>
        <begin position="451"/>
        <end position="536"/>
    </location>
</feature>
<dbReference type="AlphaFoldDB" id="A0A5B6Z006"/>
<reference evidence="25" key="1">
    <citation type="submission" date="2019-08" db="EMBL/GenBank/DDBJ databases">
        <title>Reference gene set and small RNA set construction with multiple tissues from Davidia involucrata Baill.</title>
        <authorList>
            <person name="Yang H."/>
            <person name="Zhou C."/>
            <person name="Li G."/>
            <person name="Wang J."/>
            <person name="Gao P."/>
            <person name="Wang M."/>
            <person name="Wang R."/>
            <person name="Zhao Y."/>
        </authorList>
    </citation>
    <scope>NUCLEOTIDE SEQUENCE</scope>
    <source>
        <tissue evidence="25">Mixed with DoveR01_LX</tissue>
    </source>
</reference>
<dbReference type="SMART" id="SM00369">
    <property type="entry name" value="LRR_TYP"/>
    <property type="match status" value="5"/>
</dbReference>
<evidence type="ECO:0000256" key="6">
    <source>
        <dbReference type="ARBA" id="ARBA00022679"/>
    </source>
</evidence>
<evidence type="ECO:0000256" key="13">
    <source>
        <dbReference type="ARBA" id="ARBA00022989"/>
    </source>
</evidence>
<dbReference type="GO" id="GO:0016020">
    <property type="term" value="C:membrane"/>
    <property type="evidence" value="ECO:0007669"/>
    <property type="project" value="UniProtKB-SubCell"/>
</dbReference>
<evidence type="ECO:0000256" key="16">
    <source>
        <dbReference type="ARBA" id="ARBA00023170"/>
    </source>
</evidence>
<keyword evidence="4" id="KW-0723">Serine/threonine-protein kinase</keyword>
<proteinExistence type="inferred from homology"/>
<dbReference type="InterPro" id="IPR008271">
    <property type="entry name" value="Ser/Thr_kinase_AS"/>
</dbReference>
<evidence type="ECO:0000256" key="2">
    <source>
        <dbReference type="ARBA" id="ARBA00008684"/>
    </source>
</evidence>
<comment type="catalytic activity">
    <reaction evidence="19">
        <text>L-seryl-[protein] + ATP = O-phospho-L-seryl-[protein] + ADP + H(+)</text>
        <dbReference type="Rhea" id="RHEA:17989"/>
        <dbReference type="Rhea" id="RHEA-COMP:9863"/>
        <dbReference type="Rhea" id="RHEA-COMP:11604"/>
        <dbReference type="ChEBI" id="CHEBI:15378"/>
        <dbReference type="ChEBI" id="CHEBI:29999"/>
        <dbReference type="ChEBI" id="CHEBI:30616"/>
        <dbReference type="ChEBI" id="CHEBI:83421"/>
        <dbReference type="ChEBI" id="CHEBI:456216"/>
        <dbReference type="EC" id="2.7.11.1"/>
    </reaction>
</comment>
<evidence type="ECO:0000256" key="11">
    <source>
        <dbReference type="ARBA" id="ARBA00022777"/>
    </source>
</evidence>
<sequence length="993" mass="108223">MDWNVRKLCIAIVSCLISLAYSVTDPNDLKILNDFRKGLENPELLTWPANGNDPCGPPSWPHVFCSGGRVTQIQVRGLGLKGPLPQNLNQLTKLQNLGLQKNEFNGKLPTFSALSELQYAYLDFNDFDTIPSDFFHGLTSVRVLALDYNPFNATTGWSIPDELQDSVQLTNFSCSNCNVIGPLPDFFGKLPSLTSLRLSYNRLSGAIPASFRDSMLQILWLNDQDGGGMTGPIDVIGSMVSLTQVWLHGNQFTGSIPENIGGLISLRELNLNGNQLVGLIPQSLANMNLQMLNLNNNLLMGPIPKFKAANVTYSSNSFCQPDPGQQCSPQVNALLDFLGAVTYPLNLDSMWTGNDPCIEPWLGLSCNPKGEVSIINLQKLKLNGTLSPSIANLESLVEIHLGGNNLNGPIPSNLTQLKSLRLMDLSGNNFKPPLPKFRDGVKVVTDGNPLLIANQTKGPPPISSPLPPSPISSPLLPSPISSPSPPSPTIIPSPSSQSPSNGSSSDSAQSPSSKSPPTSPKGPKSSSPSSIQEQSESKNSKKFKVVFIVATAAVFSILVILLSIYCFKKRKHSVKAPSAIVFHPRDPSDTDNMVKIAVSNNTPGSLLTQTGKSSENRNSNGLENSHVIEDGNVVISVQVLRKVTNNFAPENELGRGGFGAVYRGELEDGTKIAVKRMEAGVISNKALDEFQAEIAVLSKVRHRHLVSLLGYSIEGNERLLVYEYLPQGALSMHLFHWKSLNLEPLSWTRRLNIALDVARGMEYLHTLAHQSFIHRDLKSSNILLDDDFRAKVSDFGLVKLAPDGEKSVATRLAGTFGYLAPEYAVTGKITTKADVFSYGVVLMELLTGLVALDEHRSEESRYLAEWFWQIKSNKEKLNAAVDPTLDAKEEIFDSIRTIAELAGHCTARDPNHRPDMGHVVNVLAPLVEKWKPFDEETEEYAGIDYTLPLPQMLKGWQEAESKDFSGASLQDSNGSIPARPAGFAESFTSADAR</sequence>
<keyword evidence="16 25" id="KW-0675">Receptor</keyword>
<comment type="subcellular location">
    <subcellularLocation>
        <location evidence="1">Membrane</location>
        <topology evidence="1">Single-pass membrane protein</topology>
    </subcellularLocation>
</comment>
<dbReference type="SUPFAM" id="SSF56112">
    <property type="entry name" value="Protein kinase-like (PK-like)"/>
    <property type="match status" value="1"/>
</dbReference>
<dbReference type="SMART" id="SM00220">
    <property type="entry name" value="S_TKc"/>
    <property type="match status" value="1"/>
</dbReference>